<feature type="compositionally biased region" description="Polar residues" evidence="1">
    <location>
        <begin position="100"/>
        <end position="111"/>
    </location>
</feature>
<dbReference type="OrthoDB" id="10384179at2759"/>
<protein>
    <submittedName>
        <fullName evidence="2">Uncharacterized protein</fullName>
    </submittedName>
</protein>
<proteinExistence type="predicted"/>
<dbReference type="EMBL" id="CDMC01000004">
    <property type="protein sequence ID" value="CEL04783.1"/>
    <property type="molecule type" value="Genomic_DNA"/>
</dbReference>
<evidence type="ECO:0000313" key="3">
    <source>
        <dbReference type="Proteomes" id="UP000054771"/>
    </source>
</evidence>
<feature type="region of interest" description="Disordered" evidence="1">
    <location>
        <begin position="87"/>
        <end position="111"/>
    </location>
</feature>
<evidence type="ECO:0000256" key="1">
    <source>
        <dbReference type="SAM" id="MobiDB-lite"/>
    </source>
</evidence>
<evidence type="ECO:0000313" key="2">
    <source>
        <dbReference type="EMBL" id="CEL04783.1"/>
    </source>
</evidence>
<dbReference type="AlphaFoldDB" id="A0A0U5G5H1"/>
<organism evidence="2 3">
    <name type="scientific">Aspergillus calidoustus</name>
    <dbReference type="NCBI Taxonomy" id="454130"/>
    <lineage>
        <taxon>Eukaryota</taxon>
        <taxon>Fungi</taxon>
        <taxon>Dikarya</taxon>
        <taxon>Ascomycota</taxon>
        <taxon>Pezizomycotina</taxon>
        <taxon>Eurotiomycetes</taxon>
        <taxon>Eurotiomycetidae</taxon>
        <taxon>Eurotiales</taxon>
        <taxon>Aspergillaceae</taxon>
        <taxon>Aspergillus</taxon>
        <taxon>Aspergillus subgen. Nidulantes</taxon>
    </lineage>
</organism>
<gene>
    <name evidence="2" type="ORF">ASPCAL05908</name>
</gene>
<name>A0A0U5G5H1_ASPCI</name>
<accession>A0A0U5G5H1</accession>
<sequence length="163" mass="18271">MSSSDHFLTFAASAPLFAVLRPITAAPDPHFDLLVFSPICLCKVSPSPRLPLLPPLPSPPSPLGLGLRQKRRTRLYPTTSLSYHRPRLKSQLQRIRPRASPSTPLSQHPFRHSNSWRLKHLLPREPDPRASRGLRGFLPLGFYGPLPPSDSQIPSTTFHESHQ</sequence>
<reference evidence="3" key="1">
    <citation type="journal article" date="2016" name="Genome Announc.">
        <title>Draft genome sequences of fungus Aspergillus calidoustus.</title>
        <authorList>
            <person name="Horn F."/>
            <person name="Linde J."/>
            <person name="Mattern D.J."/>
            <person name="Walther G."/>
            <person name="Guthke R."/>
            <person name="Scherlach K."/>
            <person name="Martin K."/>
            <person name="Brakhage A.A."/>
            <person name="Petzke L."/>
            <person name="Valiante V."/>
        </authorList>
    </citation>
    <scope>NUCLEOTIDE SEQUENCE [LARGE SCALE GENOMIC DNA]</scope>
    <source>
        <strain evidence="3">SF006504</strain>
    </source>
</reference>
<dbReference type="Proteomes" id="UP000054771">
    <property type="component" value="Unassembled WGS sequence"/>
</dbReference>
<keyword evidence="3" id="KW-1185">Reference proteome</keyword>